<feature type="domain" description="Myosin motor" evidence="18">
    <location>
        <begin position="1"/>
        <end position="376"/>
    </location>
</feature>
<keyword evidence="6" id="KW-0808">Transferase</keyword>
<dbReference type="GO" id="GO:0016020">
    <property type="term" value="C:membrane"/>
    <property type="evidence" value="ECO:0000318"/>
    <property type="project" value="GO_Central"/>
</dbReference>
<feature type="region of interest" description="Actin-binding" evidence="16">
    <location>
        <begin position="239"/>
        <end position="261"/>
    </location>
</feature>
<dbReference type="SUPFAM" id="SSF55550">
    <property type="entry name" value="SH2 domain"/>
    <property type="match status" value="1"/>
</dbReference>
<keyword evidence="12" id="KW-0966">Cell projection</keyword>
<dbReference type="RefSeq" id="XP_001746510.1">
    <property type="nucleotide sequence ID" value="XM_001746458.1"/>
</dbReference>
<accession>A9V1A4</accession>
<dbReference type="AlphaFoldDB" id="A9V1A4"/>
<comment type="caution">
    <text evidence="16">Lacks conserved residue(s) required for the propagation of feature annotation.</text>
</comment>
<dbReference type="PROSITE" id="PS51456">
    <property type="entry name" value="MYOSIN_MOTOR"/>
    <property type="match status" value="1"/>
</dbReference>
<evidence type="ECO:0000256" key="14">
    <source>
        <dbReference type="ARBA" id="ARBA00048679"/>
    </source>
</evidence>
<dbReference type="GO" id="GO:0005524">
    <property type="term" value="F:ATP binding"/>
    <property type="evidence" value="ECO:0007669"/>
    <property type="project" value="InterPro"/>
</dbReference>
<dbReference type="Gene3D" id="3.40.850.10">
    <property type="entry name" value="Kinesin motor domain"/>
    <property type="match status" value="1"/>
</dbReference>
<keyword evidence="9 16" id="KW-0518">Myosin</keyword>
<dbReference type="GO" id="GO:0015629">
    <property type="term" value="C:actin cytoskeleton"/>
    <property type="evidence" value="ECO:0000318"/>
    <property type="project" value="GO_Central"/>
</dbReference>
<dbReference type="EC" id="2.7.11.1" evidence="3"/>
<comment type="catalytic activity">
    <reaction evidence="13">
        <text>L-threonyl-[protein] + ATP = O-phospho-L-threonyl-[protein] + ADP + H(+)</text>
        <dbReference type="Rhea" id="RHEA:46608"/>
        <dbReference type="Rhea" id="RHEA-COMP:11060"/>
        <dbReference type="Rhea" id="RHEA-COMP:11605"/>
        <dbReference type="ChEBI" id="CHEBI:15378"/>
        <dbReference type="ChEBI" id="CHEBI:30013"/>
        <dbReference type="ChEBI" id="CHEBI:30616"/>
        <dbReference type="ChEBI" id="CHEBI:61977"/>
        <dbReference type="ChEBI" id="CHEBI:456216"/>
        <dbReference type="EC" id="2.7.11.1"/>
    </reaction>
</comment>
<dbReference type="InterPro" id="IPR000980">
    <property type="entry name" value="SH2"/>
</dbReference>
<dbReference type="Gene3D" id="3.30.505.10">
    <property type="entry name" value="SH2 domain"/>
    <property type="match status" value="1"/>
</dbReference>
<dbReference type="GO" id="GO:0005737">
    <property type="term" value="C:cytoplasm"/>
    <property type="evidence" value="ECO:0000318"/>
    <property type="project" value="GO_Central"/>
</dbReference>
<dbReference type="SMART" id="SM00252">
    <property type="entry name" value="SH2"/>
    <property type="match status" value="1"/>
</dbReference>
<evidence type="ECO:0000256" key="13">
    <source>
        <dbReference type="ARBA" id="ARBA00047899"/>
    </source>
</evidence>
<name>A9V1A4_MONBE</name>
<feature type="domain" description="SH2" evidence="17">
    <location>
        <begin position="511"/>
        <end position="603"/>
    </location>
</feature>
<dbReference type="Pfam" id="PF00612">
    <property type="entry name" value="IQ"/>
    <property type="match status" value="1"/>
</dbReference>
<dbReference type="GO" id="GO:0016459">
    <property type="term" value="C:myosin complex"/>
    <property type="evidence" value="ECO:0007669"/>
    <property type="project" value="UniProtKB-KW"/>
</dbReference>
<dbReference type="PROSITE" id="PS50001">
    <property type="entry name" value="SH2"/>
    <property type="match status" value="1"/>
</dbReference>
<dbReference type="Pfam" id="PF00063">
    <property type="entry name" value="Myosin_head"/>
    <property type="match status" value="2"/>
</dbReference>
<dbReference type="Gene3D" id="1.20.58.530">
    <property type="match status" value="1"/>
</dbReference>
<dbReference type="PANTHER" id="PTHR46256">
    <property type="entry name" value="AGAP011099-PA"/>
    <property type="match status" value="1"/>
</dbReference>
<keyword evidence="11" id="KW-0206">Cytoskeleton</keyword>
<reference evidence="19 20" key="1">
    <citation type="journal article" date="2008" name="Nature">
        <title>The genome of the choanoflagellate Monosiga brevicollis and the origin of metazoans.</title>
        <authorList>
            <consortium name="JGI Sequencing"/>
            <person name="King N."/>
            <person name="Westbrook M.J."/>
            <person name="Young S.L."/>
            <person name="Kuo A."/>
            <person name="Abedin M."/>
            <person name="Chapman J."/>
            <person name="Fairclough S."/>
            <person name="Hellsten U."/>
            <person name="Isogai Y."/>
            <person name="Letunic I."/>
            <person name="Marr M."/>
            <person name="Pincus D."/>
            <person name="Putnam N."/>
            <person name="Rokas A."/>
            <person name="Wright K.J."/>
            <person name="Zuzow R."/>
            <person name="Dirks W."/>
            <person name="Good M."/>
            <person name="Goodstein D."/>
            <person name="Lemons D."/>
            <person name="Li W."/>
            <person name="Lyons J.B."/>
            <person name="Morris A."/>
            <person name="Nichols S."/>
            <person name="Richter D.J."/>
            <person name="Salamov A."/>
            <person name="Bork P."/>
            <person name="Lim W.A."/>
            <person name="Manning G."/>
            <person name="Miller W.T."/>
            <person name="McGinnis W."/>
            <person name="Shapiro H."/>
            <person name="Tjian R."/>
            <person name="Grigoriev I.V."/>
            <person name="Rokhsar D."/>
        </authorList>
    </citation>
    <scope>NUCLEOTIDE SEQUENCE [LARGE SCALE GENOMIC DNA]</scope>
    <source>
        <strain evidence="20">MX1 / ATCC 50154</strain>
    </source>
</reference>
<evidence type="ECO:0000259" key="18">
    <source>
        <dbReference type="PROSITE" id="PS51456"/>
    </source>
</evidence>
<dbReference type="InterPro" id="IPR027417">
    <property type="entry name" value="P-loop_NTPase"/>
</dbReference>
<proteinExistence type="inferred from homology"/>
<dbReference type="KEGG" id="mbr:MONBRDRAFT_8842"/>
<dbReference type="Pfam" id="PF00017">
    <property type="entry name" value="SH2"/>
    <property type="match status" value="1"/>
</dbReference>
<keyword evidence="7" id="KW-0677">Repeat</keyword>
<dbReference type="GO" id="GO:0051015">
    <property type="term" value="F:actin filament binding"/>
    <property type="evidence" value="ECO:0000318"/>
    <property type="project" value="GO_Central"/>
</dbReference>
<evidence type="ECO:0000256" key="10">
    <source>
        <dbReference type="ARBA" id="ARBA00023175"/>
    </source>
</evidence>
<dbReference type="PANTHER" id="PTHR46256:SF3">
    <property type="entry name" value="MYOSIN MOTOR DOMAIN-CONTAINING PROTEIN"/>
    <property type="match status" value="1"/>
</dbReference>
<dbReference type="PROSITE" id="PS50096">
    <property type="entry name" value="IQ"/>
    <property type="match status" value="1"/>
</dbReference>
<dbReference type="STRING" id="81824.A9V1A4"/>
<dbReference type="Proteomes" id="UP000001357">
    <property type="component" value="Unassembled WGS sequence"/>
</dbReference>
<sequence length="634" mass="71241">LGNLEFDDDNSGEAAICNVEFLEAAADNLGVTAESLGDGFLTEVKIVMKEKFRKRVSADRAAIARDAVGKALYDRLFTYIVAKIDSGLRPADPLPEHEQCCIGILGASAAASPQVLGFTDNQAILDLFFETSGIFPTLREYTALATGRDEAFLQDLAQRQQDNARFARTKFADVFRVQHYAGTIDYHVTGMIEKNRDPLPSELQAVLQKTSNALIELIFQPNIEEMASSSVGEQFTSSLAALMFKMNTCLPHFVRCIKPNGAQKPKCYEDQVVVEQLRYTGMLETIRIRREGFAHRLTFEDVVQAYRGVCFDFTTRLPPTRDNAAKIMAACQAKQAGLNTQQAMADTLNTLDGWIVAKNKVFLKYWHVDVLDSLMMPFGAAATAIQAWYRGCLSRRRYAADLRRYRDQLALAKTFMSDASHTAKEVFGMLSTLLQEEERRGLAGLGLLQSMPPKEEKKALKQLHTEISKPLDKRRFAKSVSRDIRASQKWWLKFEQRRDEHLDTDGNVYPWFHGLLSRREAEDLLYDSPVGTFLLRVSDRSFNYALSIKHDKAFFRHYRVTHAASGGYCVDGAASDFPTLAELVDFFRHENLSVAGDRLVEPLDLIHDLHLGIGDQNGQLHSVRTDSLPCRAIA</sequence>
<evidence type="ECO:0000256" key="2">
    <source>
        <dbReference type="ARBA" id="ARBA00004316"/>
    </source>
</evidence>
<dbReference type="eggNOG" id="KOG4229">
    <property type="taxonomic scope" value="Eukaryota"/>
</dbReference>
<dbReference type="GO" id="GO:0000146">
    <property type="term" value="F:microfilament motor activity"/>
    <property type="evidence" value="ECO:0000318"/>
    <property type="project" value="GO_Central"/>
</dbReference>
<keyword evidence="4" id="KW-0963">Cytoplasm</keyword>
<evidence type="ECO:0000256" key="12">
    <source>
        <dbReference type="ARBA" id="ARBA00023273"/>
    </source>
</evidence>
<dbReference type="InParanoid" id="A9V1A4"/>
<dbReference type="InterPro" id="IPR036961">
    <property type="entry name" value="Kinesin_motor_dom_sf"/>
</dbReference>
<dbReference type="CDD" id="cd00173">
    <property type="entry name" value="SH2"/>
    <property type="match status" value="1"/>
</dbReference>
<dbReference type="GO" id="GO:0004674">
    <property type="term" value="F:protein serine/threonine kinase activity"/>
    <property type="evidence" value="ECO:0007669"/>
    <property type="project" value="UniProtKB-KW"/>
</dbReference>
<evidence type="ECO:0000313" key="19">
    <source>
        <dbReference type="EMBL" id="EDQ88897.1"/>
    </source>
</evidence>
<evidence type="ECO:0000256" key="3">
    <source>
        <dbReference type="ARBA" id="ARBA00012513"/>
    </source>
</evidence>
<dbReference type="GO" id="GO:0007015">
    <property type="term" value="P:actin filament organization"/>
    <property type="evidence" value="ECO:0000318"/>
    <property type="project" value="GO_Central"/>
</dbReference>
<dbReference type="InterPro" id="IPR001609">
    <property type="entry name" value="Myosin_head_motor_dom-like"/>
</dbReference>
<dbReference type="SMART" id="SM00242">
    <property type="entry name" value="MYSc"/>
    <property type="match status" value="1"/>
</dbReference>
<evidence type="ECO:0000256" key="4">
    <source>
        <dbReference type="ARBA" id="ARBA00022490"/>
    </source>
</evidence>
<organism evidence="19 20">
    <name type="scientific">Monosiga brevicollis</name>
    <name type="common">Choanoflagellate</name>
    <dbReference type="NCBI Taxonomy" id="81824"/>
    <lineage>
        <taxon>Eukaryota</taxon>
        <taxon>Choanoflagellata</taxon>
        <taxon>Craspedida</taxon>
        <taxon>Salpingoecidae</taxon>
        <taxon>Monosiga</taxon>
    </lineage>
</organism>
<comment type="similarity">
    <text evidence="16">Belongs to the TRAFAC class myosin-kinesin ATPase superfamily. Myosin family.</text>
</comment>
<comment type="catalytic activity">
    <reaction evidence="14">
        <text>L-seryl-[protein] + ATP = O-phospho-L-seryl-[protein] + ADP + H(+)</text>
        <dbReference type="Rhea" id="RHEA:17989"/>
        <dbReference type="Rhea" id="RHEA-COMP:9863"/>
        <dbReference type="Rhea" id="RHEA-COMP:11604"/>
        <dbReference type="ChEBI" id="CHEBI:15378"/>
        <dbReference type="ChEBI" id="CHEBI:29999"/>
        <dbReference type="ChEBI" id="CHEBI:30616"/>
        <dbReference type="ChEBI" id="CHEBI:83421"/>
        <dbReference type="ChEBI" id="CHEBI:456216"/>
        <dbReference type="EC" id="2.7.11.1"/>
    </reaction>
</comment>
<dbReference type="PRINTS" id="PR00401">
    <property type="entry name" value="SH2DOMAIN"/>
</dbReference>
<evidence type="ECO:0000256" key="8">
    <source>
        <dbReference type="ARBA" id="ARBA00022777"/>
    </source>
</evidence>
<comment type="subcellular location">
    <subcellularLocation>
        <location evidence="2">Cell projection</location>
    </subcellularLocation>
    <subcellularLocation>
        <location evidence="1">Cytoplasm</location>
        <location evidence="1">Cytoskeleton</location>
    </subcellularLocation>
</comment>
<evidence type="ECO:0000259" key="17">
    <source>
        <dbReference type="PROSITE" id="PS50001"/>
    </source>
</evidence>
<dbReference type="GeneID" id="5891747"/>
<evidence type="ECO:0000256" key="6">
    <source>
        <dbReference type="ARBA" id="ARBA00022679"/>
    </source>
</evidence>
<dbReference type="InterPro" id="IPR036860">
    <property type="entry name" value="SH2_dom_sf"/>
</dbReference>
<evidence type="ECO:0000313" key="20">
    <source>
        <dbReference type="Proteomes" id="UP000001357"/>
    </source>
</evidence>
<evidence type="ECO:0000256" key="11">
    <source>
        <dbReference type="ARBA" id="ARBA00023212"/>
    </source>
</evidence>
<keyword evidence="10" id="KW-0505">Motor protein</keyword>
<keyword evidence="5" id="KW-0723">Serine/threonine-protein kinase</keyword>
<dbReference type="Gene3D" id="1.20.120.720">
    <property type="entry name" value="Myosin VI head, motor domain, U50 subdomain"/>
    <property type="match status" value="1"/>
</dbReference>
<evidence type="ECO:0000256" key="5">
    <source>
        <dbReference type="ARBA" id="ARBA00022527"/>
    </source>
</evidence>
<keyword evidence="16" id="KW-0009">Actin-binding</keyword>
<protein>
    <recommendedName>
        <fullName evidence="3">non-specific serine/threonine protein kinase</fullName>
        <ecNumber evidence="3">2.7.11.1</ecNumber>
    </recommendedName>
</protein>
<feature type="non-terminal residue" evidence="19">
    <location>
        <position position="1"/>
    </location>
</feature>
<dbReference type="Gene3D" id="1.20.5.4820">
    <property type="match status" value="1"/>
</dbReference>
<dbReference type="InterPro" id="IPR000048">
    <property type="entry name" value="IQ_motif_EF-hand-BS"/>
</dbReference>
<dbReference type="EMBL" id="CH991553">
    <property type="protein sequence ID" value="EDQ88897.1"/>
    <property type="molecule type" value="Genomic_DNA"/>
</dbReference>
<keyword evidence="8" id="KW-0418">Kinase</keyword>
<gene>
    <name evidence="19" type="ORF">MONBRDRAFT_8842</name>
</gene>
<evidence type="ECO:0000256" key="1">
    <source>
        <dbReference type="ARBA" id="ARBA00004245"/>
    </source>
</evidence>
<evidence type="ECO:0000256" key="16">
    <source>
        <dbReference type="PROSITE-ProRule" id="PRU00782"/>
    </source>
</evidence>
<keyword evidence="15" id="KW-0727">SH2 domain</keyword>
<dbReference type="InterPro" id="IPR052409">
    <property type="entry name" value="Myosin-III_kinase_activity"/>
</dbReference>
<dbReference type="SUPFAM" id="SSF52540">
    <property type="entry name" value="P-loop containing nucleoside triphosphate hydrolases"/>
    <property type="match status" value="1"/>
</dbReference>
<evidence type="ECO:0000256" key="15">
    <source>
        <dbReference type="PROSITE-ProRule" id="PRU00191"/>
    </source>
</evidence>
<evidence type="ECO:0000256" key="9">
    <source>
        <dbReference type="ARBA" id="ARBA00023123"/>
    </source>
</evidence>
<dbReference type="GO" id="GO:0042995">
    <property type="term" value="C:cell projection"/>
    <property type="evidence" value="ECO:0007669"/>
    <property type="project" value="UniProtKB-SubCell"/>
</dbReference>
<evidence type="ECO:0000256" key="7">
    <source>
        <dbReference type="ARBA" id="ARBA00022737"/>
    </source>
</evidence>
<keyword evidence="20" id="KW-1185">Reference proteome</keyword>